<proteinExistence type="inferred from homology"/>
<dbReference type="GO" id="GO:0004866">
    <property type="term" value="F:endopeptidase inhibitor activity"/>
    <property type="evidence" value="ECO:0007669"/>
    <property type="project" value="InterPro"/>
</dbReference>
<organism evidence="6 7">
    <name type="scientific">Candidatus Burkholderia verschuerenii</name>
    <dbReference type="NCBI Taxonomy" id="242163"/>
    <lineage>
        <taxon>Bacteria</taxon>
        <taxon>Pseudomonadati</taxon>
        <taxon>Pseudomonadota</taxon>
        <taxon>Betaproteobacteria</taxon>
        <taxon>Burkholderiales</taxon>
        <taxon>Burkholderiaceae</taxon>
        <taxon>Burkholderia</taxon>
    </lineage>
</organism>
<accession>A0A0L0MFX9</accession>
<dbReference type="SMART" id="SM01360">
    <property type="entry name" value="A2M"/>
    <property type="match status" value="1"/>
</dbReference>
<evidence type="ECO:0000256" key="2">
    <source>
        <dbReference type="SAM" id="MobiDB-lite"/>
    </source>
</evidence>
<dbReference type="Pfam" id="PF00207">
    <property type="entry name" value="A2M"/>
    <property type="match status" value="1"/>
</dbReference>
<evidence type="ECO:0000313" key="7">
    <source>
        <dbReference type="Proteomes" id="UP000036959"/>
    </source>
</evidence>
<dbReference type="InterPro" id="IPR002890">
    <property type="entry name" value="MG2"/>
</dbReference>
<keyword evidence="7" id="KW-1185">Reference proteome</keyword>
<comment type="caution">
    <text evidence="6">The sequence shown here is derived from an EMBL/GenBank/DDBJ whole genome shotgun (WGS) entry which is preliminary data.</text>
</comment>
<evidence type="ECO:0000259" key="5">
    <source>
        <dbReference type="SMART" id="SM01360"/>
    </source>
</evidence>
<dbReference type="SMART" id="SM01359">
    <property type="entry name" value="A2M_N_2"/>
    <property type="match status" value="1"/>
</dbReference>
<dbReference type="Pfam" id="PF01835">
    <property type="entry name" value="MG2"/>
    <property type="match status" value="1"/>
</dbReference>
<dbReference type="Proteomes" id="UP000036959">
    <property type="component" value="Unassembled WGS sequence"/>
</dbReference>
<reference evidence="7" key="1">
    <citation type="submission" date="2015-06" db="EMBL/GenBank/DDBJ databases">
        <title>Comparative genomics of Burkholderia leaf nodule symbionts.</title>
        <authorList>
            <person name="Carlier A."/>
            <person name="Eberl L."/>
            <person name="Pinto-Carbo M."/>
        </authorList>
    </citation>
    <scope>NUCLEOTIDE SEQUENCE [LARGE SCALE GENOMIC DNA]</scope>
    <source>
        <strain evidence="7">UZHbot4</strain>
    </source>
</reference>
<dbReference type="InterPro" id="IPR021868">
    <property type="entry name" value="Alpha_2_Macroglob_MG3"/>
</dbReference>
<feature type="region of interest" description="Disordered" evidence="2">
    <location>
        <begin position="841"/>
        <end position="867"/>
    </location>
</feature>
<dbReference type="InterPro" id="IPR051802">
    <property type="entry name" value="YfhM-like"/>
</dbReference>
<name>A0A0L0MFX9_9BURK</name>
<evidence type="ECO:0000313" key="6">
    <source>
        <dbReference type="EMBL" id="KND61216.1"/>
    </source>
</evidence>
<keyword evidence="3" id="KW-0732">Signal</keyword>
<dbReference type="Pfam" id="PF07703">
    <property type="entry name" value="A2M_BRD"/>
    <property type="match status" value="1"/>
</dbReference>
<dbReference type="PANTHER" id="PTHR40094:SF1">
    <property type="entry name" value="UBIQUITIN DOMAIN-CONTAINING PROTEIN"/>
    <property type="match status" value="1"/>
</dbReference>
<feature type="signal peptide" evidence="3">
    <location>
        <begin position="1"/>
        <end position="32"/>
    </location>
</feature>
<feature type="chain" id="PRO_5005544131" evidence="3">
    <location>
        <begin position="33"/>
        <end position="1426"/>
    </location>
</feature>
<dbReference type="InterPro" id="IPR011625">
    <property type="entry name" value="A2M_N_BRD"/>
</dbReference>
<comment type="similarity">
    <text evidence="1">Belongs to the protease inhibitor I39 (alpha-2-macroglobulin) family. Bacterial alpha-2-macroglobulin subfamily.</text>
</comment>
<feature type="domain" description="Alpha-2-macroglobulin bait region" evidence="4">
    <location>
        <begin position="1059"/>
        <end position="1242"/>
    </location>
</feature>
<gene>
    <name evidence="6" type="ORF">BVER_03037</name>
</gene>
<dbReference type="InterPro" id="IPR001599">
    <property type="entry name" value="Macroglobln_a2"/>
</dbReference>
<dbReference type="PANTHER" id="PTHR40094">
    <property type="entry name" value="ALPHA-2-MACROGLOBULIN HOMOLOG"/>
    <property type="match status" value="1"/>
</dbReference>
<dbReference type="Pfam" id="PF11974">
    <property type="entry name" value="bMG3"/>
    <property type="match status" value="1"/>
</dbReference>
<evidence type="ECO:0000256" key="1">
    <source>
        <dbReference type="ARBA" id="ARBA00010556"/>
    </source>
</evidence>
<evidence type="ECO:0000259" key="4">
    <source>
        <dbReference type="SMART" id="SM01359"/>
    </source>
</evidence>
<feature type="domain" description="Alpha-2-macroglobulin" evidence="5">
    <location>
        <begin position="1300"/>
        <end position="1390"/>
    </location>
</feature>
<dbReference type="PATRIC" id="fig|242163.4.peg.4126"/>
<dbReference type="EMBL" id="LFJJ01000028">
    <property type="protein sequence ID" value="KND61216.1"/>
    <property type="molecule type" value="Genomic_DNA"/>
</dbReference>
<protein>
    <submittedName>
        <fullName evidence="6">Large extracellular alpha-helical protein</fullName>
    </submittedName>
</protein>
<sequence>MSRVTTKQKWILAATSLIAALSAGIAMRAADAARVTTVSPQGKVAQVRQVVVKFDDAMIPFGSPSATAPGSVSCSGAPAAAIKGNARWIDQKTWAFDFENDLPPGVRCAFDLKADLNSDAGNAIAGPQHFAFQTGGPFVTRVMPSYGRIEEDQTFVLRLNGPATQASVLDHVWCESNALGNRIPVRLADQNTRDSLLKHFGLEKESERVLTLACQQTLPSATKMQLVYGVGVSGPSGISNDVEKRFDYEVREPFKASFTCERENAKAPCTPLRPLRLEFSAPISRADAQKFVLRSANGTTAPTFDDTDKSTEVSNLAFAAPLPERAELSIEAPANLKDVSGRTLANADLFPLKTSTAPMPPLAKFSSGNFGIIERFAEPDMPAMLPVTLRHVEADLHVQGLNSGTSKITELRLDANSDIRRWMRNVDVFDGMTMSRSSIEARMPELLKNGIDPVIVPDSEGKIGRDPQIDVRSLSMLAKRPGVESLTLPAADPKALRPFEVVGVPFKKPGFYVVELASPALGASLLGKHQAMYVRTSVLVTNLGVHFKQGRENSLVWVTTLDRGKPVPNANVRVTDCNGDEIATGVTDAQGLACIGKPLAARGECGEDSLSYSGFFVSARVNDPVTGPDMAFVTSDWNRGIEAWRFNVPTDMSGSRTVRAHTVFDRTLLRAGETVSMKHLMRVETLNGFGFPPNYPSRVTIRHIGSGQSWHMPLKWAKDHSADSTFDIPAAAKLGEYSVTLDNGTADAAADDDSDSHVTQSIESGSFRVEEFRLPVFKGSVTAGDTKSPGLVAATEAPVDVRIEYVQGGPASNLPVQVSALVRDASPPFASQYEAFSFTPYRKPANDGASAPAEDQGDDQDQQPESSTQLVADKMKLTLDRDGAGKLNIKPLPAVEAPKRLALEATFADPNGETQTIAGGEMLWPAAVAVGVKAGHWVSVGGALPVQALALDLQGKPRAGVSVEVKGVARIMSSSRKRMVGGFYAYDNHTETKDLGTLCSGKSDDHGIVSCDVKLKDAGNIDLIAVAKDGDGHAANASTSVWVTREDELWFGGENTDRIDVLPEKTSYEPGDTARFQVRMPFRSATALVAVEREGIVETHVVELNGTDPTVELKVQDAWGPNVYVSVLALRGCIHEVPWYSFFTWGWKAPIEWARSFWYEGRQYQAPTPLVDLSKPAFRYGLASIKVGTASHKLAVSVTPDAKSYTVRSKAHVKLKVALPGGKPAPAGTQIAVAVDEALLELMPNESWDVLDAMLQQRAYGVETATAQMEIIGRRHFGRKAVPAGDGGGHSATRELFDTLLLWNPRVTLDANGEASVDVPLNDALTRFRIVAIAAVGAGHFGTGSASIQSTQDLQLISGLPPLVRVGDAFRAQFTLRNTTQRTMNVVVTPKAGALALELKPESSQDVTWDVTTPDVIGAGSSASLD</sequence>
<evidence type="ECO:0000256" key="3">
    <source>
        <dbReference type="SAM" id="SignalP"/>
    </source>
</evidence>